<feature type="compositionally biased region" description="Pro residues" evidence="1">
    <location>
        <begin position="59"/>
        <end position="70"/>
    </location>
</feature>
<name>A0A1E9P961_9LACT</name>
<sequence>MDANLKIAKELDCDVLVVGAGNAGMQAAAEYSQENSAPTPRNRLQTVPENATPNQAPSRPAPQPSQPQSPPVRYYPSDDDDDWDDDDWDDYWDDDDWDDD</sequence>
<feature type="compositionally biased region" description="Polar residues" evidence="1">
    <location>
        <begin position="32"/>
        <end position="54"/>
    </location>
</feature>
<proteinExistence type="predicted"/>
<evidence type="ECO:0000256" key="1">
    <source>
        <dbReference type="SAM" id="MobiDB-lite"/>
    </source>
</evidence>
<reference evidence="3 4" key="1">
    <citation type="journal article" date="2020" name="J. Bacteriol.">
        <title>Aerococcus urinae Isolated from Women with Lower Urinary Tract Symptoms: In Vitro Aggregation and Genome Analysis.</title>
        <authorList>
            <person name="Hilt E.E."/>
            <person name="Putonti C."/>
            <person name="Thomas-White K."/>
            <person name="Lewis A.L."/>
            <person name="Visick K.L."/>
            <person name="Gilbert N.M."/>
            <person name="Wolfe A.J."/>
        </authorList>
    </citation>
    <scope>NUCLEOTIDE SEQUENCE [LARGE SCALE GENOMIC DNA]</scope>
    <source>
        <strain evidence="3 4">UMB1016</strain>
    </source>
</reference>
<reference evidence="2" key="2">
    <citation type="submission" date="2022-09" db="EMBL/GenBank/DDBJ databases">
        <title>Aerococcus urinae taxonomy study.</title>
        <authorList>
            <person name="Christensen J."/>
            <person name="Senneby E."/>
        </authorList>
    </citation>
    <scope>NUCLEOTIDE SEQUENCE</scope>
    <source>
        <strain evidence="2">LUND-41-B12</strain>
    </source>
</reference>
<feature type="region of interest" description="Disordered" evidence="1">
    <location>
        <begin position="28"/>
        <end position="100"/>
    </location>
</feature>
<feature type="compositionally biased region" description="Acidic residues" evidence="1">
    <location>
        <begin position="77"/>
        <end position="100"/>
    </location>
</feature>
<evidence type="ECO:0008006" key="6">
    <source>
        <dbReference type="Google" id="ProtNLM"/>
    </source>
</evidence>
<gene>
    <name evidence="3" type="ORF">DBT44_0006960</name>
    <name evidence="2" type="ORF">ODY61_05920</name>
</gene>
<dbReference type="Gene3D" id="3.50.50.60">
    <property type="entry name" value="FAD/NAD(P)-binding domain"/>
    <property type="match status" value="1"/>
</dbReference>
<evidence type="ECO:0000313" key="4">
    <source>
        <dbReference type="Proteomes" id="UP000250354"/>
    </source>
</evidence>
<dbReference type="RefSeq" id="WP_070560525.1">
    <property type="nucleotide sequence ID" value="NZ_CAJHLG010000003.1"/>
</dbReference>
<dbReference type="InterPro" id="IPR036188">
    <property type="entry name" value="FAD/NAD-bd_sf"/>
</dbReference>
<reference evidence="3" key="3">
    <citation type="submission" date="2024-02" db="EMBL/GenBank/DDBJ databases">
        <authorList>
            <person name="Choi B."/>
        </authorList>
    </citation>
    <scope>NUCLEOTIDE SEQUENCE</scope>
    <source>
        <strain evidence="3">UMB1016</strain>
    </source>
</reference>
<dbReference type="GeneID" id="86858573"/>
<dbReference type="SUPFAM" id="SSF51905">
    <property type="entry name" value="FAD/NAD(P)-binding domain"/>
    <property type="match status" value="1"/>
</dbReference>
<organism evidence="2 5">
    <name type="scientific">Aerococcus mictus</name>
    <dbReference type="NCBI Taxonomy" id="2976810"/>
    <lineage>
        <taxon>Bacteria</taxon>
        <taxon>Bacillati</taxon>
        <taxon>Bacillota</taxon>
        <taxon>Bacilli</taxon>
        <taxon>Lactobacillales</taxon>
        <taxon>Aerococcaceae</taxon>
        <taxon>Aerococcus</taxon>
    </lineage>
</organism>
<evidence type="ECO:0000313" key="2">
    <source>
        <dbReference type="EMBL" id="MCY3087657.1"/>
    </source>
</evidence>
<keyword evidence="4" id="KW-1185">Reference proteome</keyword>
<accession>A0A1E9P961</accession>
<dbReference type="Proteomes" id="UP001069047">
    <property type="component" value="Unassembled WGS sequence"/>
</dbReference>
<evidence type="ECO:0000313" key="3">
    <source>
        <dbReference type="EMBL" id="WWC54140.1"/>
    </source>
</evidence>
<dbReference type="EMBL" id="JAOTMY010000002">
    <property type="protein sequence ID" value="MCY3087657.1"/>
    <property type="molecule type" value="Genomic_DNA"/>
</dbReference>
<dbReference type="EMBL" id="CP145132">
    <property type="protein sequence ID" value="WWC54140.1"/>
    <property type="molecule type" value="Genomic_DNA"/>
</dbReference>
<dbReference type="AlphaFoldDB" id="A0A1E9P961"/>
<accession>A0A9Q4H4E9</accession>
<evidence type="ECO:0000313" key="5">
    <source>
        <dbReference type="Proteomes" id="UP001069047"/>
    </source>
</evidence>
<dbReference type="Proteomes" id="UP000250354">
    <property type="component" value="Chromosome"/>
</dbReference>
<protein>
    <recommendedName>
        <fullName evidence="6">FAD-dependent oxidoreductase 2 FAD binding domain-containing protein</fullName>
    </recommendedName>
</protein>